<organism evidence="4 5">
    <name type="scientific">Rathayibacter tritici</name>
    <dbReference type="NCBI Taxonomy" id="33888"/>
    <lineage>
        <taxon>Bacteria</taxon>
        <taxon>Bacillati</taxon>
        <taxon>Actinomycetota</taxon>
        <taxon>Actinomycetes</taxon>
        <taxon>Micrococcales</taxon>
        <taxon>Microbacteriaceae</taxon>
        <taxon>Rathayibacter</taxon>
    </lineage>
</organism>
<dbReference type="OrthoDB" id="477186at2"/>
<dbReference type="PATRIC" id="fig|33888.3.peg.311"/>
<sequence length="710" mass="77408">MTPARSIFAVGRGQYENIGDIILRRQLLDWLRTSGPLHVYVGHSPWGYDDGLRLGPDDTVYRSLLRWYAALAREALAGRANSVFKPGEIQLTLIGMKEHLVMLPGIALVRLGGGRVIRAGVGARNFAPLPRAIMWPSMALSSYTRWRDDKTAAYMRVGAAMPDLGYGEGASDEELRAFAVQPDEERRVLVLSLREDHEVDARPYPEQEWLAAIKGFAEREDLDIVVVTQVAVDAERSRRLAADLDAGILDWDPAHTHDEHEILLRDLYQRTRIAMSDRLHVIIMAFTEGAAPVSLQMDGSTKASRHFETIDIHDITVDMSRTTPAAGVGTFSAVLARRGELLEKLLVARSRLRGVRDDIQALLAVPPRSRPAAPAGPKTAIYHVGRSGEVPGGMTQVVNGYLRWPFARSDVRVISSRTAPGEHVAAARLAAGAAARIVALSRREPGSVIVVHLSERGSFLREGSLLRLAHRLGLRTVAHLHGSEFAAFTAAHPRLVKDVLRSADEIISLSEETSAICRRYVSADRVHLVPNALEQGTPREKTRTVVFGGVVSHRKGVDVLQQAWAKLQGVEGWRLLVAGPIREPEVVDRSVPGIEFLGSLENARLLALLDEASIAVLPSRDEAMPIFILEALARDAAVVSTAVGGIPEVLGDGCGRVVAPGDVDGLAAALNELITDADARAEVVEKAGARFRERFSADAVFPRVEEVWLG</sequence>
<dbReference type="Proteomes" id="UP000077071">
    <property type="component" value="Chromosome"/>
</dbReference>
<reference evidence="4 5" key="1">
    <citation type="submission" date="2016-05" db="EMBL/GenBank/DDBJ databases">
        <title>Complete genome sequence of Rathayibacter tritici NCPPB 1953.</title>
        <authorList>
            <person name="Park J."/>
            <person name="Lee H.-H."/>
            <person name="Lee S.-W."/>
            <person name="Seo Y.-S."/>
        </authorList>
    </citation>
    <scope>NUCLEOTIDE SEQUENCE [LARGE SCALE GENOMIC DNA]</scope>
    <source>
        <strain evidence="4 5">NCPPB 1953</strain>
    </source>
</reference>
<evidence type="ECO:0000256" key="1">
    <source>
        <dbReference type="ARBA" id="ARBA00022676"/>
    </source>
</evidence>
<dbReference type="AlphaFoldDB" id="A0A160KQW8"/>
<dbReference type="KEGG" id="rtn:A6122_0267"/>
<feature type="domain" description="Glycosyltransferase subfamily 4-like N-terminal" evidence="3">
    <location>
        <begin position="412"/>
        <end position="532"/>
    </location>
</feature>
<dbReference type="Pfam" id="PF13692">
    <property type="entry name" value="Glyco_trans_1_4"/>
    <property type="match status" value="1"/>
</dbReference>
<dbReference type="SUPFAM" id="SSF53756">
    <property type="entry name" value="UDP-Glycosyltransferase/glycogen phosphorylase"/>
    <property type="match status" value="1"/>
</dbReference>
<proteinExistence type="predicted"/>
<dbReference type="Pfam" id="PF13439">
    <property type="entry name" value="Glyco_transf_4"/>
    <property type="match status" value="1"/>
</dbReference>
<gene>
    <name evidence="4" type="ORF">A6122_0267</name>
</gene>
<evidence type="ECO:0000256" key="2">
    <source>
        <dbReference type="ARBA" id="ARBA00022679"/>
    </source>
</evidence>
<evidence type="ECO:0000259" key="3">
    <source>
        <dbReference type="Pfam" id="PF13439"/>
    </source>
</evidence>
<dbReference type="Gene3D" id="3.40.50.2000">
    <property type="entry name" value="Glycogen Phosphorylase B"/>
    <property type="match status" value="2"/>
</dbReference>
<name>A0A160KQW8_9MICO</name>
<dbReference type="PANTHER" id="PTHR12526">
    <property type="entry name" value="GLYCOSYLTRANSFERASE"/>
    <property type="match status" value="1"/>
</dbReference>
<accession>A0A160KQW8</accession>
<dbReference type="InterPro" id="IPR028098">
    <property type="entry name" value="Glyco_trans_4-like_N"/>
</dbReference>
<dbReference type="CDD" id="cd03801">
    <property type="entry name" value="GT4_PimA-like"/>
    <property type="match status" value="1"/>
</dbReference>
<keyword evidence="1" id="KW-0328">Glycosyltransferase</keyword>
<protein>
    <recommendedName>
        <fullName evidence="3">Glycosyltransferase subfamily 4-like N-terminal domain-containing protein</fullName>
    </recommendedName>
</protein>
<keyword evidence="2" id="KW-0808">Transferase</keyword>
<dbReference type="RefSeq" id="WP_068250687.1">
    <property type="nucleotide sequence ID" value="NZ_CP015515.1"/>
</dbReference>
<evidence type="ECO:0000313" key="4">
    <source>
        <dbReference type="EMBL" id="AND15428.1"/>
    </source>
</evidence>
<dbReference type="STRING" id="33888.A6122_0267"/>
<evidence type="ECO:0000313" key="5">
    <source>
        <dbReference type="Proteomes" id="UP000077071"/>
    </source>
</evidence>
<keyword evidence="5" id="KW-1185">Reference proteome</keyword>
<dbReference type="EMBL" id="CP015515">
    <property type="protein sequence ID" value="AND15428.1"/>
    <property type="molecule type" value="Genomic_DNA"/>
</dbReference>